<evidence type="ECO:0000259" key="2">
    <source>
        <dbReference type="PROSITE" id="PS50157"/>
    </source>
</evidence>
<evidence type="ECO:0000313" key="3">
    <source>
        <dbReference type="EMBL" id="CAE2308142.1"/>
    </source>
</evidence>
<dbReference type="SUPFAM" id="SSF57667">
    <property type="entry name" value="beta-beta-alpha zinc fingers"/>
    <property type="match status" value="1"/>
</dbReference>
<keyword evidence="1" id="KW-0862">Zinc</keyword>
<protein>
    <recommendedName>
        <fullName evidence="2">C2H2-type domain-containing protein</fullName>
    </recommendedName>
</protein>
<feature type="domain" description="C2H2-type" evidence="2">
    <location>
        <begin position="20"/>
        <end position="44"/>
    </location>
</feature>
<gene>
    <name evidence="3" type="ORF">GTHE00462_LOCUS19769</name>
</gene>
<reference evidence="3" key="1">
    <citation type="submission" date="2021-01" db="EMBL/GenBank/DDBJ databases">
        <authorList>
            <person name="Corre E."/>
            <person name="Pelletier E."/>
            <person name="Niang G."/>
            <person name="Scheremetjew M."/>
            <person name="Finn R."/>
            <person name="Kale V."/>
            <person name="Holt S."/>
            <person name="Cochrane G."/>
            <person name="Meng A."/>
            <person name="Brown T."/>
            <person name="Cohen L."/>
        </authorList>
    </citation>
    <scope>NUCLEOTIDE SEQUENCE</scope>
    <source>
        <strain evidence="3">CCMP 2712</strain>
    </source>
</reference>
<proteinExistence type="predicted"/>
<dbReference type="Pfam" id="PF12874">
    <property type="entry name" value="zf-met"/>
    <property type="match status" value="1"/>
</dbReference>
<dbReference type="GO" id="GO:0008270">
    <property type="term" value="F:zinc ion binding"/>
    <property type="evidence" value="ECO:0007669"/>
    <property type="project" value="UniProtKB-KW"/>
</dbReference>
<accession>A0A7S4KX52</accession>
<dbReference type="AlphaFoldDB" id="A0A7S4KX52"/>
<name>A0A7S4KX52_GUITH</name>
<dbReference type="Gene3D" id="3.30.160.60">
    <property type="entry name" value="Classic Zinc Finger"/>
    <property type="match status" value="1"/>
</dbReference>
<dbReference type="PROSITE" id="PS00028">
    <property type="entry name" value="ZINC_FINGER_C2H2_1"/>
    <property type="match status" value="1"/>
</dbReference>
<dbReference type="PROSITE" id="PS50157">
    <property type="entry name" value="ZINC_FINGER_C2H2_2"/>
    <property type="match status" value="1"/>
</dbReference>
<organism evidence="3">
    <name type="scientific">Guillardia theta</name>
    <name type="common">Cryptophyte</name>
    <name type="synonym">Cryptomonas phi</name>
    <dbReference type="NCBI Taxonomy" id="55529"/>
    <lineage>
        <taxon>Eukaryota</taxon>
        <taxon>Cryptophyceae</taxon>
        <taxon>Pyrenomonadales</taxon>
        <taxon>Geminigeraceae</taxon>
        <taxon>Guillardia</taxon>
    </lineage>
</organism>
<dbReference type="InterPro" id="IPR013087">
    <property type="entry name" value="Znf_C2H2_type"/>
</dbReference>
<sequence>MSSLLMSSDMKRGSHAGLKYSCEVCGCSFARLKSLKEHEQGKQHEMNLKAVPLIISSCAASFKIAEGVLTKEEIKRCIASSYRGDETLPNDGVELITESQIVAAWNWLDLKTFPSIDAASPVTYADLSHVSKARFFKYLSELIPQIFGIPETFALINSRPFEKQKVFDVFVCGELFKLIEDLVVAIGRVQSCRKIIILSCLEGLLPFLLKCRFPKIEIVIQGNSLEQSTGSWISTFCEVIDAANGVWSKEDVSMSLTMRSSRCWKDELDPETLVFCGRSSNHEVLECITEAKKKSSIWAVVPDHDENGFFNKFRANLHNDSFTSDIAYALSSGVLAHRFQGQMISEIDKGLSDRYLFIAGGLNTSTKPFGIGRKVRSKVRWQQ</sequence>
<keyword evidence="1" id="KW-0863">Zinc-finger</keyword>
<keyword evidence="1" id="KW-0479">Metal-binding</keyword>
<dbReference type="InterPro" id="IPR036236">
    <property type="entry name" value="Znf_C2H2_sf"/>
</dbReference>
<dbReference type="EMBL" id="HBKN01025412">
    <property type="protein sequence ID" value="CAE2308142.1"/>
    <property type="molecule type" value="Transcribed_RNA"/>
</dbReference>
<evidence type="ECO:0000256" key="1">
    <source>
        <dbReference type="PROSITE-ProRule" id="PRU00042"/>
    </source>
</evidence>